<evidence type="ECO:0000313" key="1">
    <source>
        <dbReference type="EMBL" id="QHU27893.1"/>
    </source>
</evidence>
<dbReference type="EMBL" id="MN740464">
    <property type="protein sequence ID" value="QHU27893.1"/>
    <property type="molecule type" value="Genomic_DNA"/>
</dbReference>
<reference evidence="1" key="1">
    <citation type="journal article" date="2020" name="Nature">
        <title>Giant virus diversity and host interactions through global metagenomics.</title>
        <authorList>
            <person name="Schulz F."/>
            <person name="Roux S."/>
            <person name="Paez-Espino D."/>
            <person name="Jungbluth S."/>
            <person name="Walsh D.A."/>
            <person name="Denef V.J."/>
            <person name="McMahon K.D."/>
            <person name="Konstantinidis K.T."/>
            <person name="Eloe-Fadrosh E.A."/>
            <person name="Kyrpides N.C."/>
            <person name="Woyke T."/>
        </authorList>
    </citation>
    <scope>NUCLEOTIDE SEQUENCE</scope>
    <source>
        <strain evidence="1">GVMAG-M-3300027769-26</strain>
    </source>
</reference>
<dbReference type="AlphaFoldDB" id="A0A6C0LBE8"/>
<proteinExistence type="predicted"/>
<accession>A0A6C0LBE8</accession>
<name>A0A6C0LBE8_9ZZZZ</name>
<protein>
    <submittedName>
        <fullName evidence="1">Uncharacterized protein</fullName>
    </submittedName>
</protein>
<sequence length="41" mass="4899">MSKTLLNNFVITFFSAKKEYRTLSNFWEKDVVIMADNNIRL</sequence>
<organism evidence="1">
    <name type="scientific">viral metagenome</name>
    <dbReference type="NCBI Taxonomy" id="1070528"/>
    <lineage>
        <taxon>unclassified sequences</taxon>
        <taxon>metagenomes</taxon>
        <taxon>organismal metagenomes</taxon>
    </lineage>
</organism>